<protein>
    <submittedName>
        <fullName evidence="2">Uncharacterized protein</fullName>
    </submittedName>
</protein>
<dbReference type="Proteomes" id="UP001630127">
    <property type="component" value="Unassembled WGS sequence"/>
</dbReference>
<dbReference type="AlphaFoldDB" id="A0ABD2Y561"/>
<gene>
    <name evidence="2" type="ORF">ACH5RR_037111</name>
</gene>
<comment type="caution">
    <text evidence="2">The sequence shown here is derived from an EMBL/GenBank/DDBJ whole genome shotgun (WGS) entry which is preliminary data.</text>
</comment>
<feature type="compositionally biased region" description="Polar residues" evidence="1">
    <location>
        <begin position="63"/>
        <end position="73"/>
    </location>
</feature>
<accession>A0ABD2Y561</accession>
<reference evidence="2 3" key="1">
    <citation type="submission" date="2024-11" db="EMBL/GenBank/DDBJ databases">
        <title>A near-complete genome assembly of Cinchona calisaya.</title>
        <authorList>
            <person name="Lian D.C."/>
            <person name="Zhao X.W."/>
            <person name="Wei L."/>
        </authorList>
    </citation>
    <scope>NUCLEOTIDE SEQUENCE [LARGE SCALE GENOMIC DNA]</scope>
    <source>
        <tissue evidence="2">Nenye</tissue>
    </source>
</reference>
<dbReference type="EMBL" id="JBJUIK010000015">
    <property type="protein sequence ID" value="KAL3502662.1"/>
    <property type="molecule type" value="Genomic_DNA"/>
</dbReference>
<evidence type="ECO:0000313" key="3">
    <source>
        <dbReference type="Proteomes" id="UP001630127"/>
    </source>
</evidence>
<feature type="region of interest" description="Disordered" evidence="1">
    <location>
        <begin position="1"/>
        <end position="77"/>
    </location>
</feature>
<evidence type="ECO:0000256" key="1">
    <source>
        <dbReference type="SAM" id="MobiDB-lite"/>
    </source>
</evidence>
<sequence length="266" mass="30279">MHAKTKASENTKPFIIPSVIPHEYPDEKDLTGSRRESFNNVKESSEEKDLSIDTVGEKFENDLSPTRPSTGKWQENHDNLATKTEWVSKITKPQAASKENQQQPTDPSWSGLIDLEKSTIPTILVDQALIMDDHQTPPSPQLANYENVSQNNNGHAMIFQDNVQEPNLEVLRQSPEVCTNVSTEMSIRRPKKLNSIQEDHHSRFYQQKKPPLQELDIVDTLLEAGEVSSPIHSRGEMQFVQHDFLCRIRLKFPSNADPTPETIFQL</sequence>
<feature type="compositionally biased region" description="Basic and acidic residues" evidence="1">
    <location>
        <begin position="23"/>
        <end position="61"/>
    </location>
</feature>
<name>A0ABD2Y561_9GENT</name>
<proteinExistence type="predicted"/>
<feature type="region of interest" description="Disordered" evidence="1">
    <location>
        <begin position="93"/>
        <end position="112"/>
    </location>
</feature>
<feature type="compositionally biased region" description="Polar residues" evidence="1">
    <location>
        <begin position="97"/>
        <end position="108"/>
    </location>
</feature>
<keyword evidence="3" id="KW-1185">Reference proteome</keyword>
<evidence type="ECO:0000313" key="2">
    <source>
        <dbReference type="EMBL" id="KAL3502662.1"/>
    </source>
</evidence>
<organism evidence="2 3">
    <name type="scientific">Cinchona calisaya</name>
    <dbReference type="NCBI Taxonomy" id="153742"/>
    <lineage>
        <taxon>Eukaryota</taxon>
        <taxon>Viridiplantae</taxon>
        <taxon>Streptophyta</taxon>
        <taxon>Embryophyta</taxon>
        <taxon>Tracheophyta</taxon>
        <taxon>Spermatophyta</taxon>
        <taxon>Magnoliopsida</taxon>
        <taxon>eudicotyledons</taxon>
        <taxon>Gunneridae</taxon>
        <taxon>Pentapetalae</taxon>
        <taxon>asterids</taxon>
        <taxon>lamiids</taxon>
        <taxon>Gentianales</taxon>
        <taxon>Rubiaceae</taxon>
        <taxon>Cinchonoideae</taxon>
        <taxon>Cinchoneae</taxon>
        <taxon>Cinchona</taxon>
    </lineage>
</organism>